<dbReference type="CDD" id="cd00463">
    <property type="entry name" value="Ribosomal_L31e"/>
    <property type="match status" value="1"/>
</dbReference>
<keyword evidence="3 5" id="KW-0687">Ribonucleoprotein</keyword>
<accession>A0A1B1TD83</accession>
<reference evidence="6" key="2">
    <citation type="journal article" date="2015" name="ISME J.">
        <title>A new class of marine Euryarchaeota group II from the Mediterranean deep chlorophyll maximum.</title>
        <authorList>
            <person name="Martin-Cuadrado A.B."/>
            <person name="Garcia-Heredia I."/>
            <person name="Molto A.G."/>
            <person name="Lopez-Ubeda R."/>
            <person name="Kimes N."/>
            <person name="Lopez-Garcia P."/>
            <person name="Moreira D."/>
            <person name="Rodriguez-Valera F."/>
        </authorList>
    </citation>
    <scope>NUCLEOTIDE SEQUENCE</scope>
</reference>
<evidence type="ECO:0000256" key="4">
    <source>
        <dbReference type="ARBA" id="ARBA00035230"/>
    </source>
</evidence>
<reference evidence="6" key="1">
    <citation type="submission" date="2014-11" db="EMBL/GenBank/DDBJ databases">
        <authorList>
            <person name="Zhu J."/>
            <person name="Qi W."/>
            <person name="Song R."/>
        </authorList>
    </citation>
    <scope>NUCLEOTIDE SEQUENCE</scope>
</reference>
<keyword evidence="2 5" id="KW-0689">Ribosomal protein</keyword>
<evidence type="ECO:0000256" key="2">
    <source>
        <dbReference type="ARBA" id="ARBA00022980"/>
    </source>
</evidence>
<dbReference type="PANTHER" id="PTHR10956">
    <property type="entry name" value="60S RIBOSOMAL PROTEIN L31"/>
    <property type="match status" value="1"/>
</dbReference>
<protein>
    <recommendedName>
        <fullName evidence="4 5">Large ribosomal subunit protein eL31</fullName>
    </recommendedName>
</protein>
<dbReference type="AlphaFoldDB" id="A0A1B1TD83"/>
<organism evidence="6">
    <name type="scientific">uncultured Poseidoniia archaeon</name>
    <dbReference type="NCBI Taxonomy" id="1697135"/>
    <lineage>
        <taxon>Archaea</taxon>
        <taxon>Methanobacteriati</taxon>
        <taxon>Thermoplasmatota</taxon>
        <taxon>Candidatus Poseidoniia</taxon>
        <taxon>environmental samples</taxon>
    </lineage>
</organism>
<dbReference type="Pfam" id="PF01198">
    <property type="entry name" value="Ribosomal_L31e"/>
    <property type="match status" value="1"/>
</dbReference>
<dbReference type="GO" id="GO:0022625">
    <property type="term" value="C:cytosolic large ribosomal subunit"/>
    <property type="evidence" value="ECO:0007669"/>
    <property type="project" value="TreeGrafter"/>
</dbReference>
<dbReference type="InterPro" id="IPR023621">
    <property type="entry name" value="Ribosomal_eL31_dom_sf"/>
</dbReference>
<dbReference type="EMBL" id="KP211879">
    <property type="protein sequence ID" value="ANV80223.1"/>
    <property type="molecule type" value="Genomic_DNA"/>
</dbReference>
<dbReference type="SMART" id="SM01380">
    <property type="entry name" value="Ribosomal_L31e"/>
    <property type="match status" value="1"/>
</dbReference>
<dbReference type="NCBIfam" id="NF002258">
    <property type="entry name" value="PRK01192.1-1"/>
    <property type="match status" value="1"/>
</dbReference>
<dbReference type="InterPro" id="IPR000054">
    <property type="entry name" value="Ribosomal_eL31"/>
</dbReference>
<proteinExistence type="inferred from homology"/>
<evidence type="ECO:0000256" key="1">
    <source>
        <dbReference type="ARBA" id="ARBA00010808"/>
    </source>
</evidence>
<dbReference type="PANTHER" id="PTHR10956:SF0">
    <property type="entry name" value="60S RIBOSOMAL PROTEIN L31"/>
    <property type="match status" value="1"/>
</dbReference>
<evidence type="ECO:0000256" key="3">
    <source>
        <dbReference type="ARBA" id="ARBA00023274"/>
    </source>
</evidence>
<comment type="similarity">
    <text evidence="1 5">Belongs to the eukaryotic ribosomal protein eL31 family.</text>
</comment>
<dbReference type="SUPFAM" id="SSF54575">
    <property type="entry name" value="Ribosomal protein L31e"/>
    <property type="match status" value="1"/>
</dbReference>
<name>A0A1B1TD83_9ARCH</name>
<sequence length="87" mass="10331">MAEVREMTIPLRAAWSVPRTRRANRAMAQIKKHVSQHMKKTEEEEIWIDESVNHVIWSRGMQNPPRKIRVQVTREEGFPLEVKLLED</sequence>
<dbReference type="Gene3D" id="3.10.440.10">
    <property type="match status" value="1"/>
</dbReference>
<evidence type="ECO:0000313" key="6">
    <source>
        <dbReference type="EMBL" id="ANV80223.1"/>
    </source>
</evidence>
<dbReference type="HAMAP" id="MF_00410">
    <property type="entry name" value="Ribosomal_eL31"/>
    <property type="match status" value="1"/>
</dbReference>
<dbReference type="GO" id="GO:0002181">
    <property type="term" value="P:cytoplasmic translation"/>
    <property type="evidence" value="ECO:0007669"/>
    <property type="project" value="TreeGrafter"/>
</dbReference>
<dbReference type="GO" id="GO:0003735">
    <property type="term" value="F:structural constituent of ribosome"/>
    <property type="evidence" value="ECO:0007669"/>
    <property type="project" value="InterPro"/>
</dbReference>
<evidence type="ECO:0000256" key="5">
    <source>
        <dbReference type="HAMAP-Rule" id="MF_00410"/>
    </source>
</evidence>
<gene>
    <name evidence="5" type="primary">rpl31e</name>
</gene>